<gene>
    <name evidence="4" type="ORF">PLANPX_4813</name>
</gene>
<evidence type="ECO:0000259" key="3">
    <source>
        <dbReference type="PROSITE" id="PS51898"/>
    </source>
</evidence>
<dbReference type="RefSeq" id="WP_338034238.1">
    <property type="nucleotide sequence ID" value="NZ_AP021861.1"/>
</dbReference>
<feature type="domain" description="Tyr recombinase" evidence="3">
    <location>
        <begin position="1"/>
        <end position="98"/>
    </location>
</feature>
<keyword evidence="5" id="KW-1185">Reference proteome</keyword>
<dbReference type="SUPFAM" id="SSF56349">
    <property type="entry name" value="DNA breaking-rejoining enzymes"/>
    <property type="match status" value="1"/>
</dbReference>
<protein>
    <recommendedName>
        <fullName evidence="3">Tyr recombinase domain-containing protein</fullName>
    </recommendedName>
</protein>
<feature type="region of interest" description="Disordered" evidence="2">
    <location>
        <begin position="99"/>
        <end position="192"/>
    </location>
</feature>
<evidence type="ECO:0000313" key="5">
    <source>
        <dbReference type="Proteomes" id="UP000326837"/>
    </source>
</evidence>
<feature type="compositionally biased region" description="Basic and acidic residues" evidence="2">
    <location>
        <begin position="175"/>
        <end position="184"/>
    </location>
</feature>
<dbReference type="Proteomes" id="UP000326837">
    <property type="component" value="Chromosome"/>
</dbReference>
<evidence type="ECO:0000256" key="1">
    <source>
        <dbReference type="ARBA" id="ARBA00023172"/>
    </source>
</evidence>
<dbReference type="GO" id="GO:0015074">
    <property type="term" value="P:DNA integration"/>
    <property type="evidence" value="ECO:0007669"/>
    <property type="project" value="InterPro"/>
</dbReference>
<name>A0A5K7XJH0_9BACT</name>
<sequence>MLRDWFADIAPDAILFPLLAKRRTWLMVKKDLERAGLQYKTKEGVADFHAAGRHTYITQLLRHGASLPEAKELARHTDVKMTMRYAHIGLDDQARALAALPSPPAPTTPDPASSDAQPQSGVVAPGHRANGSKGQNGTPPVTMAGEKSPPQKRRNPRSSKGFGNDSQSQSLAVADDNKWRRRESNPPPPIRLFPAWSLLQLSRKQSAKYAKNQVDSRSKRRHSTLVSSKYTQINYSAPLTGVT</sequence>
<dbReference type="InterPro" id="IPR013762">
    <property type="entry name" value="Integrase-like_cat_sf"/>
</dbReference>
<evidence type="ECO:0000256" key="2">
    <source>
        <dbReference type="SAM" id="MobiDB-lite"/>
    </source>
</evidence>
<dbReference type="KEGG" id="lpav:PLANPX_4813"/>
<dbReference type="EMBL" id="AP021861">
    <property type="protein sequence ID" value="BBO35201.1"/>
    <property type="molecule type" value="Genomic_DNA"/>
</dbReference>
<feature type="region of interest" description="Disordered" evidence="2">
    <location>
        <begin position="204"/>
        <end position="225"/>
    </location>
</feature>
<proteinExistence type="predicted"/>
<dbReference type="Gene3D" id="1.10.443.10">
    <property type="entry name" value="Intergrase catalytic core"/>
    <property type="match status" value="1"/>
</dbReference>
<dbReference type="AlphaFoldDB" id="A0A5K7XJH0"/>
<reference evidence="5" key="1">
    <citation type="submission" date="2019-10" db="EMBL/GenBank/DDBJ databases">
        <title>Lacipirellula parvula gen. nov., sp. nov., representing a lineage of planctomycetes widespread in freshwater anoxic habitats, and description of the family Lacipirellulaceae.</title>
        <authorList>
            <person name="Dedysh S.N."/>
            <person name="Kulichevskaya I.S."/>
            <person name="Beletsky A.V."/>
            <person name="Rakitin A.L."/>
            <person name="Mardanov A.V."/>
            <person name="Ivanova A.A."/>
            <person name="Saltykova V.X."/>
            <person name="Rijpstra W.I.C."/>
            <person name="Sinninghe Damste J.S."/>
            <person name="Ravin N.V."/>
        </authorList>
    </citation>
    <scope>NUCLEOTIDE SEQUENCE [LARGE SCALE GENOMIC DNA]</scope>
    <source>
        <strain evidence="5">PX69</strain>
    </source>
</reference>
<dbReference type="PROSITE" id="PS51898">
    <property type="entry name" value="TYR_RECOMBINASE"/>
    <property type="match status" value="1"/>
</dbReference>
<dbReference type="InterPro" id="IPR011010">
    <property type="entry name" value="DNA_brk_join_enz"/>
</dbReference>
<dbReference type="GO" id="GO:0006310">
    <property type="term" value="P:DNA recombination"/>
    <property type="evidence" value="ECO:0007669"/>
    <property type="project" value="UniProtKB-KW"/>
</dbReference>
<organism evidence="4 5">
    <name type="scientific">Lacipirellula parvula</name>
    <dbReference type="NCBI Taxonomy" id="2650471"/>
    <lineage>
        <taxon>Bacteria</taxon>
        <taxon>Pseudomonadati</taxon>
        <taxon>Planctomycetota</taxon>
        <taxon>Planctomycetia</taxon>
        <taxon>Pirellulales</taxon>
        <taxon>Lacipirellulaceae</taxon>
        <taxon>Lacipirellula</taxon>
    </lineage>
</organism>
<dbReference type="Pfam" id="PF00589">
    <property type="entry name" value="Phage_integrase"/>
    <property type="match status" value="1"/>
</dbReference>
<evidence type="ECO:0000313" key="4">
    <source>
        <dbReference type="EMBL" id="BBO35201.1"/>
    </source>
</evidence>
<accession>A0A5K7XJH0</accession>
<dbReference type="GO" id="GO:0003677">
    <property type="term" value="F:DNA binding"/>
    <property type="evidence" value="ECO:0007669"/>
    <property type="project" value="InterPro"/>
</dbReference>
<keyword evidence="1" id="KW-0233">DNA recombination</keyword>
<dbReference type="InterPro" id="IPR002104">
    <property type="entry name" value="Integrase_catalytic"/>
</dbReference>